<proteinExistence type="predicted"/>
<gene>
    <name evidence="1" type="ORF">GCM10010136_10880</name>
</gene>
<keyword evidence="2" id="KW-1185">Reference proteome</keyword>
<dbReference type="Proteomes" id="UP000641137">
    <property type="component" value="Unassembled WGS sequence"/>
</dbReference>
<organism evidence="1 2">
    <name type="scientific">Limoniibacter endophyticus</name>
    <dbReference type="NCBI Taxonomy" id="1565040"/>
    <lineage>
        <taxon>Bacteria</taxon>
        <taxon>Pseudomonadati</taxon>
        <taxon>Pseudomonadota</taxon>
        <taxon>Alphaproteobacteria</taxon>
        <taxon>Hyphomicrobiales</taxon>
        <taxon>Bartonellaceae</taxon>
        <taxon>Limoniibacter</taxon>
    </lineage>
</organism>
<evidence type="ECO:0000313" key="1">
    <source>
        <dbReference type="EMBL" id="GHC67120.1"/>
    </source>
</evidence>
<comment type="caution">
    <text evidence="1">The sequence shown here is derived from an EMBL/GenBank/DDBJ whole genome shotgun (WGS) entry which is preliminary data.</text>
</comment>
<name>A0A8J3DFS9_9HYPH</name>
<dbReference type="EMBL" id="BMZO01000003">
    <property type="protein sequence ID" value="GHC67120.1"/>
    <property type="molecule type" value="Genomic_DNA"/>
</dbReference>
<sequence>MAHAADSVSRQFRTGQMQSVDKVSLETMVCDRIKLMVRPGCPDLIVDMRTAGTFAELTQVQIDRDGKIVGDNYKYEIGGAMEKNMLHVMYKWPIFTDLVGRFAYQMPSERGKMLIFATAIWQNEPF</sequence>
<reference evidence="1" key="2">
    <citation type="submission" date="2020-09" db="EMBL/GenBank/DDBJ databases">
        <authorList>
            <person name="Sun Q."/>
            <person name="Kim S."/>
        </authorList>
    </citation>
    <scope>NUCLEOTIDE SEQUENCE</scope>
    <source>
        <strain evidence="1">KCTC 42097</strain>
    </source>
</reference>
<reference evidence="1" key="1">
    <citation type="journal article" date="2014" name="Int. J. Syst. Evol. Microbiol.">
        <title>Complete genome sequence of Corynebacterium casei LMG S-19264T (=DSM 44701T), isolated from a smear-ripened cheese.</title>
        <authorList>
            <consortium name="US DOE Joint Genome Institute (JGI-PGF)"/>
            <person name="Walter F."/>
            <person name="Albersmeier A."/>
            <person name="Kalinowski J."/>
            <person name="Ruckert C."/>
        </authorList>
    </citation>
    <scope>NUCLEOTIDE SEQUENCE</scope>
    <source>
        <strain evidence="1">KCTC 42097</strain>
    </source>
</reference>
<accession>A0A8J3DFS9</accession>
<evidence type="ECO:0000313" key="2">
    <source>
        <dbReference type="Proteomes" id="UP000641137"/>
    </source>
</evidence>
<protein>
    <submittedName>
        <fullName evidence="1">Uncharacterized protein</fullName>
    </submittedName>
</protein>
<dbReference type="AlphaFoldDB" id="A0A8J3DFS9"/>